<proteinExistence type="predicted"/>
<sequence>MWPKRRVQIVLKLVKSPREVLLNFDLDVCATGWDGTEVWMLPRFVRALETGTNVFTMDLINGHYLGDRKATRDKRYNILSTLLASISLGEKLRPPPLSLLTIARESREWTRQVVQRYIKNSQSNSAVTDQFPESGVKKRMDIPVFTHAMLGPQGRSCLTGFELFMRHVALWEMEQAGEIDIRGHVFAEDVYNNIGQVAYDDTPSKYEWDENFNIKDFIESIDRYNDCELQSPELEWRNHRLKFPTVQRVTHASHDVVIPVVTTEEFVTFANASVVEALEMKGILGNEKIIPLTVLDHDGKHEVLTVWRLNKVLNWQMVDRRIDEVREVLWAFHRANERLLVPELAERIDFLRTNLSKRAIRISEKDENLAFVRWVGREPYDVDGLSRDEDTDYEDK</sequence>
<dbReference type="OrthoDB" id="539213at2759"/>
<gene>
    <name evidence="1" type="ORF">BDP27DRAFT_1349689</name>
</gene>
<keyword evidence="2" id="KW-1185">Reference proteome</keyword>
<evidence type="ECO:0000313" key="2">
    <source>
        <dbReference type="Proteomes" id="UP000772434"/>
    </source>
</evidence>
<dbReference type="AlphaFoldDB" id="A0A9P5TVH7"/>
<dbReference type="EMBL" id="JADNRY010000707">
    <property type="protein sequence ID" value="KAF9029392.1"/>
    <property type="molecule type" value="Genomic_DNA"/>
</dbReference>
<dbReference type="Proteomes" id="UP000772434">
    <property type="component" value="Unassembled WGS sequence"/>
</dbReference>
<accession>A0A9P5TVH7</accession>
<reference evidence="1" key="1">
    <citation type="submission" date="2020-11" db="EMBL/GenBank/DDBJ databases">
        <authorList>
            <consortium name="DOE Joint Genome Institute"/>
            <person name="Ahrendt S."/>
            <person name="Riley R."/>
            <person name="Andreopoulos W."/>
            <person name="Labutti K."/>
            <person name="Pangilinan J."/>
            <person name="Ruiz-Duenas F.J."/>
            <person name="Barrasa J.M."/>
            <person name="Sanchez-Garcia M."/>
            <person name="Camarero S."/>
            <person name="Miyauchi S."/>
            <person name="Serrano A."/>
            <person name="Linde D."/>
            <person name="Babiker R."/>
            <person name="Drula E."/>
            <person name="Ayuso-Fernandez I."/>
            <person name="Pacheco R."/>
            <person name="Padilla G."/>
            <person name="Ferreira P."/>
            <person name="Barriuso J."/>
            <person name="Kellner H."/>
            <person name="Castanera R."/>
            <person name="Alfaro M."/>
            <person name="Ramirez L."/>
            <person name="Pisabarro A.G."/>
            <person name="Kuo A."/>
            <person name="Tritt A."/>
            <person name="Lipzen A."/>
            <person name="He G."/>
            <person name="Yan M."/>
            <person name="Ng V."/>
            <person name="Cullen D."/>
            <person name="Martin F."/>
            <person name="Rosso M.-N."/>
            <person name="Henrissat B."/>
            <person name="Hibbett D."/>
            <person name="Martinez A.T."/>
            <person name="Grigoriev I.V."/>
        </authorList>
    </citation>
    <scope>NUCLEOTIDE SEQUENCE</scope>
    <source>
        <strain evidence="1">AH 40177</strain>
    </source>
</reference>
<name>A0A9P5TVH7_9AGAR</name>
<protein>
    <submittedName>
        <fullName evidence="1">Uncharacterized protein</fullName>
    </submittedName>
</protein>
<comment type="caution">
    <text evidence="1">The sequence shown here is derived from an EMBL/GenBank/DDBJ whole genome shotgun (WGS) entry which is preliminary data.</text>
</comment>
<evidence type="ECO:0000313" key="1">
    <source>
        <dbReference type="EMBL" id="KAF9029392.1"/>
    </source>
</evidence>
<organism evidence="1 2">
    <name type="scientific">Rhodocollybia butyracea</name>
    <dbReference type="NCBI Taxonomy" id="206335"/>
    <lineage>
        <taxon>Eukaryota</taxon>
        <taxon>Fungi</taxon>
        <taxon>Dikarya</taxon>
        <taxon>Basidiomycota</taxon>
        <taxon>Agaricomycotina</taxon>
        <taxon>Agaricomycetes</taxon>
        <taxon>Agaricomycetidae</taxon>
        <taxon>Agaricales</taxon>
        <taxon>Marasmiineae</taxon>
        <taxon>Omphalotaceae</taxon>
        <taxon>Rhodocollybia</taxon>
    </lineage>
</organism>